<dbReference type="AlphaFoldDB" id="A0AAV8XT20"/>
<dbReference type="Pfam" id="PF03184">
    <property type="entry name" value="DDE_1"/>
    <property type="match status" value="1"/>
</dbReference>
<accession>A0AAV8XT20</accession>
<dbReference type="InterPro" id="IPR004875">
    <property type="entry name" value="DDE_SF_endonuclease_dom"/>
</dbReference>
<dbReference type="GO" id="GO:0003676">
    <property type="term" value="F:nucleic acid binding"/>
    <property type="evidence" value="ECO:0007669"/>
    <property type="project" value="InterPro"/>
</dbReference>
<protein>
    <recommendedName>
        <fullName evidence="1">DDE-1 domain-containing protein</fullName>
    </recommendedName>
</protein>
<organism evidence="2 3">
    <name type="scientific">Rhamnusium bicolor</name>
    <dbReference type="NCBI Taxonomy" id="1586634"/>
    <lineage>
        <taxon>Eukaryota</taxon>
        <taxon>Metazoa</taxon>
        <taxon>Ecdysozoa</taxon>
        <taxon>Arthropoda</taxon>
        <taxon>Hexapoda</taxon>
        <taxon>Insecta</taxon>
        <taxon>Pterygota</taxon>
        <taxon>Neoptera</taxon>
        <taxon>Endopterygota</taxon>
        <taxon>Coleoptera</taxon>
        <taxon>Polyphaga</taxon>
        <taxon>Cucujiformia</taxon>
        <taxon>Chrysomeloidea</taxon>
        <taxon>Cerambycidae</taxon>
        <taxon>Lepturinae</taxon>
        <taxon>Rhagiini</taxon>
        <taxon>Rhamnusium</taxon>
    </lineage>
</organism>
<gene>
    <name evidence="2" type="ORF">NQ314_010234</name>
</gene>
<proteinExistence type="predicted"/>
<evidence type="ECO:0000313" key="3">
    <source>
        <dbReference type="Proteomes" id="UP001162156"/>
    </source>
</evidence>
<comment type="caution">
    <text evidence="2">The sequence shown here is derived from an EMBL/GenBank/DDBJ whole genome shotgun (WGS) entry which is preliminary data.</text>
</comment>
<evidence type="ECO:0000259" key="1">
    <source>
        <dbReference type="Pfam" id="PF03184"/>
    </source>
</evidence>
<reference evidence="2" key="1">
    <citation type="journal article" date="2023" name="Insect Mol. Biol.">
        <title>Genome sequencing provides insights into the evolution of gene families encoding plant cell wall-degrading enzymes in longhorned beetles.</title>
        <authorList>
            <person name="Shin N.R."/>
            <person name="Okamura Y."/>
            <person name="Kirsch R."/>
            <person name="Pauchet Y."/>
        </authorList>
    </citation>
    <scope>NUCLEOTIDE SEQUENCE</scope>
    <source>
        <strain evidence="2">RBIC_L_NR</strain>
    </source>
</reference>
<dbReference type="Proteomes" id="UP001162156">
    <property type="component" value="Unassembled WGS sequence"/>
</dbReference>
<evidence type="ECO:0000313" key="2">
    <source>
        <dbReference type="EMBL" id="KAJ8942005.1"/>
    </source>
</evidence>
<sequence>MEEPFFFSWFKNEFIVHINKIRNNQNLPNESAVLIFDGHSSYISIRIIKGAIDNNIELIRLPSHLTDRIQSLDKCVFGPVKIKWDKKLVEHGKKQMGNVSSRLSKGEFSKLLGLVLKESVTPQNVKNGFISTGLFPINHPKFPKHLFDPVDLEQYKTKKKTKCRQLLKP</sequence>
<name>A0AAV8XT20_9CUCU</name>
<feature type="domain" description="DDE-1" evidence="1">
    <location>
        <begin position="5"/>
        <end position="129"/>
    </location>
</feature>
<keyword evidence="3" id="KW-1185">Reference proteome</keyword>
<dbReference type="EMBL" id="JANEYF010002810">
    <property type="protein sequence ID" value="KAJ8942005.1"/>
    <property type="molecule type" value="Genomic_DNA"/>
</dbReference>